<dbReference type="AlphaFoldDB" id="X0VEV2"/>
<evidence type="ECO:0000259" key="2">
    <source>
        <dbReference type="PROSITE" id="PS51819"/>
    </source>
</evidence>
<accession>X0VEV2</accession>
<dbReference type="GO" id="GO:0046872">
    <property type="term" value="F:metal ion binding"/>
    <property type="evidence" value="ECO:0007669"/>
    <property type="project" value="UniProtKB-KW"/>
</dbReference>
<dbReference type="Gene3D" id="3.10.180.10">
    <property type="entry name" value="2,3-Dihydroxybiphenyl 1,2-Dioxygenase, domain 1"/>
    <property type="match status" value="1"/>
</dbReference>
<dbReference type="GO" id="GO:0046491">
    <property type="term" value="P:L-methylmalonyl-CoA metabolic process"/>
    <property type="evidence" value="ECO:0007669"/>
    <property type="project" value="TreeGrafter"/>
</dbReference>
<comment type="caution">
    <text evidence="3">The sequence shown here is derived from an EMBL/GenBank/DDBJ whole genome shotgun (WGS) entry which is preliminary data.</text>
</comment>
<name>X0VEV2_9ZZZZ</name>
<evidence type="ECO:0000256" key="1">
    <source>
        <dbReference type="ARBA" id="ARBA00022723"/>
    </source>
</evidence>
<dbReference type="PROSITE" id="PS51819">
    <property type="entry name" value="VOC"/>
    <property type="match status" value="1"/>
</dbReference>
<dbReference type="Pfam" id="PF13669">
    <property type="entry name" value="Glyoxalase_4"/>
    <property type="match status" value="1"/>
</dbReference>
<gene>
    <name evidence="3" type="ORF">S01H1_20223</name>
</gene>
<dbReference type="InterPro" id="IPR037523">
    <property type="entry name" value="VOC_core"/>
</dbReference>
<evidence type="ECO:0000313" key="3">
    <source>
        <dbReference type="EMBL" id="GAF99055.1"/>
    </source>
</evidence>
<sequence>RVEDLPATLAALKSAGVQLIDETPRKGAHGMRIAFAHPKSTAGVLTEFCQPAAR</sequence>
<organism evidence="3">
    <name type="scientific">marine sediment metagenome</name>
    <dbReference type="NCBI Taxonomy" id="412755"/>
    <lineage>
        <taxon>unclassified sequences</taxon>
        <taxon>metagenomes</taxon>
        <taxon>ecological metagenomes</taxon>
    </lineage>
</organism>
<keyword evidence="1" id="KW-0479">Metal-binding</keyword>
<dbReference type="PANTHER" id="PTHR43048">
    <property type="entry name" value="METHYLMALONYL-COA EPIMERASE"/>
    <property type="match status" value="1"/>
</dbReference>
<feature type="non-terminal residue" evidence="3">
    <location>
        <position position="1"/>
    </location>
</feature>
<dbReference type="GO" id="GO:0004493">
    <property type="term" value="F:methylmalonyl-CoA epimerase activity"/>
    <property type="evidence" value="ECO:0007669"/>
    <property type="project" value="TreeGrafter"/>
</dbReference>
<dbReference type="InterPro" id="IPR051785">
    <property type="entry name" value="MMCE/EMCE_epimerase"/>
</dbReference>
<dbReference type="InterPro" id="IPR029068">
    <property type="entry name" value="Glyas_Bleomycin-R_OHBP_Dase"/>
</dbReference>
<dbReference type="SUPFAM" id="SSF54593">
    <property type="entry name" value="Glyoxalase/Bleomycin resistance protein/Dihydroxybiphenyl dioxygenase"/>
    <property type="match status" value="1"/>
</dbReference>
<dbReference type="PANTHER" id="PTHR43048:SF3">
    <property type="entry name" value="METHYLMALONYL-COA EPIMERASE, MITOCHONDRIAL"/>
    <property type="match status" value="1"/>
</dbReference>
<feature type="domain" description="VOC" evidence="2">
    <location>
        <begin position="1"/>
        <end position="51"/>
    </location>
</feature>
<reference evidence="3" key="1">
    <citation type="journal article" date="2014" name="Front. Microbiol.">
        <title>High frequency of phylogenetically diverse reductive dehalogenase-homologous genes in deep subseafloor sedimentary metagenomes.</title>
        <authorList>
            <person name="Kawai M."/>
            <person name="Futagami T."/>
            <person name="Toyoda A."/>
            <person name="Takaki Y."/>
            <person name="Nishi S."/>
            <person name="Hori S."/>
            <person name="Arai W."/>
            <person name="Tsubouchi T."/>
            <person name="Morono Y."/>
            <person name="Uchiyama I."/>
            <person name="Ito T."/>
            <person name="Fujiyama A."/>
            <person name="Inagaki F."/>
            <person name="Takami H."/>
        </authorList>
    </citation>
    <scope>NUCLEOTIDE SEQUENCE</scope>
    <source>
        <strain evidence="3">Expedition CK06-06</strain>
    </source>
</reference>
<proteinExistence type="predicted"/>
<dbReference type="EMBL" id="BARS01011032">
    <property type="protein sequence ID" value="GAF99055.1"/>
    <property type="molecule type" value="Genomic_DNA"/>
</dbReference>
<protein>
    <recommendedName>
        <fullName evidence="2">VOC domain-containing protein</fullName>
    </recommendedName>
</protein>